<reference evidence="2" key="1">
    <citation type="submission" date="2022-01" db="EMBL/GenBank/DDBJ databases">
        <authorList>
            <person name="King R."/>
        </authorList>
    </citation>
    <scope>NUCLEOTIDE SEQUENCE</scope>
</reference>
<gene>
    <name evidence="2" type="ORF">PSYICH_LOCUS12747</name>
</gene>
<feature type="chain" id="PRO_5040410794" evidence="1">
    <location>
        <begin position="23"/>
        <end position="165"/>
    </location>
</feature>
<name>A0A9P0GKT0_9CUCU</name>
<feature type="signal peptide" evidence="1">
    <location>
        <begin position="1"/>
        <end position="22"/>
    </location>
</feature>
<keyword evidence="1" id="KW-0732">Signal</keyword>
<organism evidence="2 3">
    <name type="scientific">Psylliodes chrysocephalus</name>
    <dbReference type="NCBI Taxonomy" id="3402493"/>
    <lineage>
        <taxon>Eukaryota</taxon>
        <taxon>Metazoa</taxon>
        <taxon>Ecdysozoa</taxon>
        <taxon>Arthropoda</taxon>
        <taxon>Hexapoda</taxon>
        <taxon>Insecta</taxon>
        <taxon>Pterygota</taxon>
        <taxon>Neoptera</taxon>
        <taxon>Endopterygota</taxon>
        <taxon>Coleoptera</taxon>
        <taxon>Polyphaga</taxon>
        <taxon>Cucujiformia</taxon>
        <taxon>Chrysomeloidea</taxon>
        <taxon>Chrysomelidae</taxon>
        <taxon>Galerucinae</taxon>
        <taxon>Alticini</taxon>
        <taxon>Psylliodes</taxon>
    </lineage>
</organism>
<evidence type="ECO:0000256" key="1">
    <source>
        <dbReference type="SAM" id="SignalP"/>
    </source>
</evidence>
<proteinExistence type="predicted"/>
<evidence type="ECO:0000313" key="2">
    <source>
        <dbReference type="EMBL" id="CAH1112763.1"/>
    </source>
</evidence>
<keyword evidence="3" id="KW-1185">Reference proteome</keyword>
<dbReference type="EMBL" id="OV651818">
    <property type="protein sequence ID" value="CAH1112763.1"/>
    <property type="molecule type" value="Genomic_DNA"/>
</dbReference>
<protein>
    <submittedName>
        <fullName evidence="2">Uncharacterized protein</fullName>
    </submittedName>
</protein>
<dbReference type="AlphaFoldDB" id="A0A9P0GKT0"/>
<dbReference type="Proteomes" id="UP001153636">
    <property type="component" value="Chromosome 6"/>
</dbReference>
<accession>A0A9P0GKT0</accession>
<evidence type="ECO:0000313" key="3">
    <source>
        <dbReference type="Proteomes" id="UP001153636"/>
    </source>
</evidence>
<sequence length="165" mass="19309">MAIKNLFFTVILTLIYLKESTAQEVITEGTCSKIHYNNDSYYKIYCFKATNNNTLAITTDKNDTIILSIDLTRGYTNYYKIINNGNVDNSQLYRETNVYDRCLASNEKESFWIEEPKQMIAIPCEISHDIIPYLGIETKNFTMLLKRITIRQSVIFVRNNYPDRE</sequence>